<dbReference type="InterPro" id="IPR008331">
    <property type="entry name" value="Ferritin_DPS_dom"/>
</dbReference>
<dbReference type="OrthoDB" id="9797687at2"/>
<evidence type="ECO:0000259" key="3">
    <source>
        <dbReference type="Pfam" id="PF00210"/>
    </source>
</evidence>
<dbReference type="GO" id="GO:0016722">
    <property type="term" value="F:oxidoreductase activity, acting on metal ions"/>
    <property type="evidence" value="ECO:0007669"/>
    <property type="project" value="InterPro"/>
</dbReference>
<dbReference type="EMBL" id="QLMJ01000008">
    <property type="protein sequence ID" value="RAK36460.1"/>
    <property type="molecule type" value="Genomic_DNA"/>
</dbReference>
<name>A0A327ZB54_9ACTN</name>
<evidence type="ECO:0000313" key="5">
    <source>
        <dbReference type="Proteomes" id="UP000249341"/>
    </source>
</evidence>
<organism evidence="4 5">
    <name type="scientific">Actinoplanes lutulentus</name>
    <dbReference type="NCBI Taxonomy" id="1287878"/>
    <lineage>
        <taxon>Bacteria</taxon>
        <taxon>Bacillati</taxon>
        <taxon>Actinomycetota</taxon>
        <taxon>Actinomycetes</taxon>
        <taxon>Micromonosporales</taxon>
        <taxon>Micromonosporaceae</taxon>
        <taxon>Actinoplanes</taxon>
    </lineage>
</organism>
<dbReference type="CDD" id="cd01043">
    <property type="entry name" value="DPS"/>
    <property type="match status" value="1"/>
</dbReference>
<feature type="domain" description="Ferritin/DPS" evidence="3">
    <location>
        <begin position="30"/>
        <end position="168"/>
    </location>
</feature>
<protein>
    <submittedName>
        <fullName evidence="4">Starvation-inducible DNA-binding protein</fullName>
    </submittedName>
</protein>
<dbReference type="InterPro" id="IPR012347">
    <property type="entry name" value="Ferritin-like"/>
</dbReference>
<gene>
    <name evidence="4" type="ORF">B0I29_10849</name>
</gene>
<dbReference type="AlphaFoldDB" id="A0A327ZB54"/>
<dbReference type="InterPro" id="IPR023188">
    <property type="entry name" value="DPS_DNA-bd_CS"/>
</dbReference>
<comment type="similarity">
    <text evidence="1 2">Belongs to the Dps family.</text>
</comment>
<evidence type="ECO:0000256" key="1">
    <source>
        <dbReference type="ARBA" id="ARBA00009497"/>
    </source>
</evidence>
<dbReference type="PANTHER" id="PTHR42932:SF3">
    <property type="entry name" value="DNA PROTECTION DURING STARVATION PROTEIN"/>
    <property type="match status" value="1"/>
</dbReference>
<dbReference type="Pfam" id="PF00210">
    <property type="entry name" value="Ferritin"/>
    <property type="match status" value="1"/>
</dbReference>
<dbReference type="GO" id="GO:0008199">
    <property type="term" value="F:ferric iron binding"/>
    <property type="evidence" value="ECO:0007669"/>
    <property type="project" value="InterPro"/>
</dbReference>
<dbReference type="InterPro" id="IPR002177">
    <property type="entry name" value="DPS_DNA-bd"/>
</dbReference>
<reference evidence="4 5" key="1">
    <citation type="submission" date="2018-06" db="EMBL/GenBank/DDBJ databases">
        <title>Genomic Encyclopedia of Type Strains, Phase III (KMG-III): the genomes of soil and plant-associated and newly described type strains.</title>
        <authorList>
            <person name="Whitman W."/>
        </authorList>
    </citation>
    <scope>NUCLEOTIDE SEQUENCE [LARGE SCALE GENOMIC DNA]</scope>
    <source>
        <strain evidence="4 5">CGMCC 4.7090</strain>
    </source>
</reference>
<evidence type="ECO:0000313" key="4">
    <source>
        <dbReference type="EMBL" id="RAK36460.1"/>
    </source>
</evidence>
<dbReference type="PIRSF" id="PIRSF005900">
    <property type="entry name" value="Dps"/>
    <property type="match status" value="1"/>
</dbReference>
<dbReference type="PRINTS" id="PR01346">
    <property type="entry name" value="HELNAPAPROT"/>
</dbReference>
<dbReference type="GO" id="GO:0003677">
    <property type="term" value="F:DNA binding"/>
    <property type="evidence" value="ECO:0007669"/>
    <property type="project" value="UniProtKB-KW"/>
</dbReference>
<accession>A0A327ZB54</accession>
<sequence length="190" mass="20541">MAPTARKNAATPHYTVPGLKPDTAAEVITVLQDRLNALNDLALTLKHVHWNVVGPTFIAVHTMLDPQVDGVREMVDTTAERIATLGGSPVGTPGALVAQRSWDDYSIGRADANAHLAALDLVYSGVIEDHRAAIEKTEELDPVTEDLLVTQTGGLEQYHWFVRAHLERPDGTLVTANAPTEKAAARKAKR</sequence>
<dbReference type="PROSITE" id="PS00818">
    <property type="entry name" value="DPS_1"/>
    <property type="match status" value="1"/>
</dbReference>
<dbReference type="InterPro" id="IPR009078">
    <property type="entry name" value="Ferritin-like_SF"/>
</dbReference>
<keyword evidence="5" id="KW-1185">Reference proteome</keyword>
<dbReference type="PANTHER" id="PTHR42932">
    <property type="entry name" value="GENERAL STRESS PROTEIN 20U"/>
    <property type="match status" value="1"/>
</dbReference>
<dbReference type="SUPFAM" id="SSF47240">
    <property type="entry name" value="Ferritin-like"/>
    <property type="match status" value="1"/>
</dbReference>
<evidence type="ECO:0000256" key="2">
    <source>
        <dbReference type="RuleBase" id="RU003875"/>
    </source>
</evidence>
<proteinExistence type="inferred from homology"/>
<dbReference type="Gene3D" id="1.20.1260.10">
    <property type="match status" value="1"/>
</dbReference>
<dbReference type="Proteomes" id="UP000249341">
    <property type="component" value="Unassembled WGS sequence"/>
</dbReference>
<keyword evidence="4" id="KW-0238">DNA-binding</keyword>
<dbReference type="RefSeq" id="WP_111650300.1">
    <property type="nucleotide sequence ID" value="NZ_JACHWI010000007.1"/>
</dbReference>
<comment type="caution">
    <text evidence="4">The sequence shown here is derived from an EMBL/GenBank/DDBJ whole genome shotgun (WGS) entry which is preliminary data.</text>
</comment>